<dbReference type="InterPro" id="IPR041528">
    <property type="entry name" value="Cas6b_N"/>
</dbReference>
<dbReference type="EMBL" id="BAABJX010000021">
    <property type="protein sequence ID" value="GAA4829492.1"/>
    <property type="molecule type" value="Genomic_DNA"/>
</dbReference>
<dbReference type="Pfam" id="PF17955">
    <property type="entry name" value="Cas6b_N"/>
    <property type="match status" value="1"/>
</dbReference>
<dbReference type="InterPro" id="IPR020209">
    <property type="entry name" value="Cas6b_C"/>
</dbReference>
<accession>A0ABP9D4Q9</accession>
<keyword evidence="4" id="KW-1185">Reference proteome</keyword>
<reference evidence="4" key="1">
    <citation type="journal article" date="2019" name="Int. J. Syst. Evol. Microbiol.">
        <title>The Global Catalogue of Microorganisms (GCM) 10K type strain sequencing project: providing services to taxonomists for standard genome sequencing and annotation.</title>
        <authorList>
            <consortium name="The Broad Institute Genomics Platform"/>
            <consortium name="The Broad Institute Genome Sequencing Center for Infectious Disease"/>
            <person name="Wu L."/>
            <person name="Ma J."/>
        </authorList>
    </citation>
    <scope>NUCLEOTIDE SEQUENCE [LARGE SCALE GENOMIC DNA]</scope>
    <source>
        <strain evidence="4">JCM 18326</strain>
    </source>
</reference>
<evidence type="ECO:0000313" key="4">
    <source>
        <dbReference type="Proteomes" id="UP001500298"/>
    </source>
</evidence>
<protein>
    <recommendedName>
        <fullName evidence="5">DNA repair protein</fullName>
    </recommendedName>
</protein>
<name>A0ABP9D4Q9_9BACT</name>
<organism evidence="3 4">
    <name type="scientific">Algivirga pacifica</name>
    <dbReference type="NCBI Taxonomy" id="1162670"/>
    <lineage>
        <taxon>Bacteria</taxon>
        <taxon>Pseudomonadati</taxon>
        <taxon>Bacteroidota</taxon>
        <taxon>Cytophagia</taxon>
        <taxon>Cytophagales</taxon>
        <taxon>Flammeovirgaceae</taxon>
        <taxon>Algivirga</taxon>
    </lineage>
</organism>
<feature type="domain" description="Cas6b C-terminal" evidence="1">
    <location>
        <begin position="108"/>
        <end position="218"/>
    </location>
</feature>
<gene>
    <name evidence="3" type="ORF">GCM10023331_13320</name>
</gene>
<evidence type="ECO:0000259" key="1">
    <source>
        <dbReference type="Pfam" id="PF17262"/>
    </source>
</evidence>
<proteinExistence type="predicted"/>
<dbReference type="Pfam" id="PF17262">
    <property type="entry name" value="Cas6b_C"/>
    <property type="match status" value="1"/>
</dbReference>
<evidence type="ECO:0008006" key="5">
    <source>
        <dbReference type="Google" id="ProtNLM"/>
    </source>
</evidence>
<dbReference type="Proteomes" id="UP001500298">
    <property type="component" value="Unassembled WGS sequence"/>
</dbReference>
<feature type="domain" description="Cas6b N-terminal" evidence="2">
    <location>
        <begin position="2"/>
        <end position="104"/>
    </location>
</feature>
<dbReference type="RefSeq" id="WP_345370308.1">
    <property type="nucleotide sequence ID" value="NZ_BAABJX010000021.1"/>
</dbReference>
<evidence type="ECO:0000259" key="2">
    <source>
        <dbReference type="Pfam" id="PF17955"/>
    </source>
</evidence>
<comment type="caution">
    <text evidence="3">The sequence shown here is derived from an EMBL/GenBank/DDBJ whole genome shotgun (WGS) entry which is preliminary data.</text>
</comment>
<evidence type="ECO:0000313" key="3">
    <source>
        <dbReference type="EMBL" id="GAA4829492.1"/>
    </source>
</evidence>
<sequence>MQKLKLLKVRFGDEIRFHEIPAFRGGVAAKASHSLLFHNHIDDHTLRYAYPLIQYKRIRNHPSIICVGEGVDEIHRFFENSDWSFEISGRTLDMKIEELDMKQFTMQVWDKQFTYRVNNWLALSQKNYTEYRKLEGMVEQAAFLEKKLIGNILSMAKGIGWDIDKQIECKILDFKPVHLRFKGQKLMAFNATFKTNVFLPNYLGLGGKTGFGFGTVTEVKK</sequence>